<dbReference type="SUPFAM" id="SSF53474">
    <property type="entry name" value="alpha/beta-Hydrolases"/>
    <property type="match status" value="1"/>
</dbReference>
<sequence length="300" mass="32782">MVKNQKGGARTAIIILAISIAAIAAVIFLSGPDRNWRVTPEGVLEYPKCTPEYQLSLLETRDNYTLYEVSFTSRGTQISGLMRVPTQKEDVPGIVLLPGAAVTKEGEQGLAKYLCRLDYASITIDQRNLGALDIQTDLQMFVNGEEPIEHKMVHDALAAAAVLRRQPGIDPERIVFAGESNGARFAIIACALDPDACGVIAVSTCGYGVDSAITSGGLNDPEVIRFYKSIDPDRYLSKIPPRKFVMIHSRNDTIIAYENAEQTYAKALAPKKLYTIETATHGYCNEMAAYLETELDAMVS</sequence>
<keyword evidence="1" id="KW-0812">Transmembrane</keyword>
<keyword evidence="1" id="KW-1133">Transmembrane helix</keyword>
<evidence type="ECO:0000256" key="1">
    <source>
        <dbReference type="SAM" id="Phobius"/>
    </source>
</evidence>
<dbReference type="Gene3D" id="3.40.50.1820">
    <property type="entry name" value="alpha/beta hydrolase"/>
    <property type="match status" value="1"/>
</dbReference>
<reference evidence="3" key="1">
    <citation type="submission" date="2020-06" db="EMBL/GenBank/DDBJ databases">
        <title>Unique genomic features of the anaerobic methanotrophic archaea.</title>
        <authorList>
            <person name="Chadwick G.L."/>
            <person name="Skennerton C.T."/>
            <person name="Laso-Perez R."/>
            <person name="Leu A.O."/>
            <person name="Speth D.R."/>
            <person name="Yu H."/>
            <person name="Morgan-Lang C."/>
            <person name="Hatzenpichler R."/>
            <person name="Goudeau D."/>
            <person name="Malmstrom R."/>
            <person name="Brazelton W.J."/>
            <person name="Woyke T."/>
            <person name="Hallam S.J."/>
            <person name="Tyson G.W."/>
            <person name="Wegener G."/>
            <person name="Boetius A."/>
            <person name="Orphan V."/>
        </authorList>
    </citation>
    <scope>NUCLEOTIDE SEQUENCE</scope>
</reference>
<dbReference type="EMBL" id="MT631576">
    <property type="protein sequence ID" value="QNO54350.1"/>
    <property type="molecule type" value="Genomic_DNA"/>
</dbReference>
<organism evidence="3">
    <name type="scientific">Candidatus Methanophaga sp. ANME-1 ERB7</name>
    <dbReference type="NCBI Taxonomy" id="2759913"/>
    <lineage>
        <taxon>Archaea</taxon>
        <taxon>Methanobacteriati</taxon>
        <taxon>Methanobacteriota</taxon>
        <taxon>Stenosarchaea group</taxon>
        <taxon>Methanomicrobia</taxon>
        <taxon>Candidatus Methanophagales</taxon>
        <taxon>Candidatus Methanophagaceae</taxon>
        <taxon>Candidatus Methanophaga</taxon>
    </lineage>
</organism>
<dbReference type="AlphaFoldDB" id="A0A7G9Z266"/>
<proteinExistence type="predicted"/>
<accession>A0A7G9Z266</accession>
<feature type="transmembrane region" description="Helical" evidence="1">
    <location>
        <begin position="12"/>
        <end position="31"/>
    </location>
</feature>
<dbReference type="InterPro" id="IPR029058">
    <property type="entry name" value="AB_hydrolase_fold"/>
</dbReference>
<protein>
    <recommendedName>
        <fullName evidence="2">Acetyl xylan esterase domain-containing protein</fullName>
    </recommendedName>
</protein>
<dbReference type="Pfam" id="PF05448">
    <property type="entry name" value="AXE1"/>
    <property type="match status" value="1"/>
</dbReference>
<keyword evidence="1" id="KW-0472">Membrane</keyword>
<feature type="domain" description="Acetyl xylan esterase" evidence="2">
    <location>
        <begin position="47"/>
        <end position="234"/>
    </location>
</feature>
<dbReference type="InterPro" id="IPR008391">
    <property type="entry name" value="AXE1_dom"/>
</dbReference>
<evidence type="ECO:0000313" key="3">
    <source>
        <dbReference type="EMBL" id="QNO54350.1"/>
    </source>
</evidence>
<dbReference type="PANTHER" id="PTHR22946">
    <property type="entry name" value="DIENELACTONE HYDROLASE DOMAIN-CONTAINING PROTEIN-RELATED"/>
    <property type="match status" value="1"/>
</dbReference>
<dbReference type="PANTHER" id="PTHR22946:SF0">
    <property type="entry name" value="DIENELACTONE HYDROLASE DOMAIN-CONTAINING PROTEIN"/>
    <property type="match status" value="1"/>
</dbReference>
<gene>
    <name evidence="3" type="ORF">DIMBOPOO_00022</name>
</gene>
<evidence type="ECO:0000259" key="2">
    <source>
        <dbReference type="Pfam" id="PF05448"/>
    </source>
</evidence>
<name>A0A7G9Z266_9EURY</name>
<dbReference type="InterPro" id="IPR050261">
    <property type="entry name" value="FrsA_esterase"/>
</dbReference>